<dbReference type="PANTHER" id="PTHR41251">
    <property type="entry name" value="NON-HOMOLOGOUS END JOINING PROTEIN KU"/>
    <property type="match status" value="1"/>
</dbReference>
<name>A0ABV7PDY6_9BURK</name>
<proteinExistence type="inferred from homology"/>
<feature type="compositionally biased region" description="Low complexity" evidence="3">
    <location>
        <begin position="344"/>
        <end position="356"/>
    </location>
</feature>
<feature type="compositionally biased region" description="Low complexity" evidence="3">
    <location>
        <begin position="310"/>
        <end position="337"/>
    </location>
</feature>
<sequence length="364" mass="39677">MARSMWKGAISFGLVHIPVEMYPAVSNNALDLTMLDRRDFSPIGFKRYNKTTQKEVSWDDIVKGYEYESGEYVVLSDEDLRRANPEATATIDILAFVDAGDVPLLYYDHPYYLAPGKGGDKVYALLRETLKKVGKIGIAHVVIRVKQHLAALVCEGDTIVLNTLRYPDEIRDAGELKIPSAKAKSAAVSDKELKMAMALVEGMSEDWDPGQYHDDYREDLLALVEKKIKAKQTKTITMPDPDEKPAKSTNVIDLVALLQASLGKKPGKGKVAVDEDDDDEPPPPKRAPKPVEDEDEDEAPPPRTRRTASSREPATASAKRTSAKAAAKPAAKASAKPAAKKAAAKTTRATAAASKAPARRKKAA</sequence>
<keyword evidence="6" id="KW-1185">Reference proteome</keyword>
<dbReference type="CDD" id="cd00789">
    <property type="entry name" value="KU_like"/>
    <property type="match status" value="1"/>
</dbReference>
<dbReference type="RefSeq" id="WP_379733634.1">
    <property type="nucleotide sequence ID" value="NZ_JBHRVV010000001.1"/>
</dbReference>
<evidence type="ECO:0000256" key="1">
    <source>
        <dbReference type="ARBA" id="ARBA00023125"/>
    </source>
</evidence>
<feature type="region of interest" description="Disordered" evidence="3">
    <location>
        <begin position="264"/>
        <end position="364"/>
    </location>
</feature>
<comment type="subunit">
    <text evidence="2">Homodimer. Interacts with LigD.</text>
</comment>
<dbReference type="HAMAP" id="MF_01875">
    <property type="entry name" value="Prokaryotic_Ku"/>
    <property type="match status" value="1"/>
</dbReference>
<keyword evidence="2" id="KW-0233">DNA recombination</keyword>
<accession>A0ABV7PDY6</accession>
<keyword evidence="2" id="KW-0227">DNA damage</keyword>
<evidence type="ECO:0000256" key="3">
    <source>
        <dbReference type="SAM" id="MobiDB-lite"/>
    </source>
</evidence>
<organism evidence="5 6">
    <name type="scientific">Massilia haematophila</name>
    <dbReference type="NCBI Taxonomy" id="457923"/>
    <lineage>
        <taxon>Bacteria</taxon>
        <taxon>Pseudomonadati</taxon>
        <taxon>Pseudomonadota</taxon>
        <taxon>Betaproteobacteria</taxon>
        <taxon>Burkholderiales</taxon>
        <taxon>Oxalobacteraceae</taxon>
        <taxon>Telluria group</taxon>
        <taxon>Massilia</taxon>
    </lineage>
</organism>
<evidence type="ECO:0000313" key="5">
    <source>
        <dbReference type="EMBL" id="MFC3457373.1"/>
    </source>
</evidence>
<dbReference type="Pfam" id="PF02735">
    <property type="entry name" value="Ku"/>
    <property type="match status" value="1"/>
</dbReference>
<evidence type="ECO:0000259" key="4">
    <source>
        <dbReference type="SMART" id="SM00559"/>
    </source>
</evidence>
<dbReference type="NCBIfam" id="TIGR02772">
    <property type="entry name" value="Ku_bact"/>
    <property type="match status" value="1"/>
</dbReference>
<dbReference type="SMART" id="SM00559">
    <property type="entry name" value="Ku78"/>
    <property type="match status" value="1"/>
</dbReference>
<comment type="similarity">
    <text evidence="2">Belongs to the prokaryotic Ku family.</text>
</comment>
<protein>
    <recommendedName>
        <fullName evidence="2">Non-homologous end joining protein Ku</fullName>
    </recommendedName>
</protein>
<dbReference type="PANTHER" id="PTHR41251:SF1">
    <property type="entry name" value="NON-HOMOLOGOUS END JOINING PROTEIN KU"/>
    <property type="match status" value="1"/>
</dbReference>
<dbReference type="Gene3D" id="2.40.290.10">
    <property type="match status" value="1"/>
</dbReference>
<dbReference type="InterPro" id="IPR006164">
    <property type="entry name" value="DNA_bd_Ku70/Ku80"/>
</dbReference>
<gene>
    <name evidence="2" type="primary">ku</name>
    <name evidence="5" type="ORF">ACFOPH_03835</name>
</gene>
<dbReference type="InterPro" id="IPR016194">
    <property type="entry name" value="SPOC-like_C_dom_sf"/>
</dbReference>
<evidence type="ECO:0000313" key="6">
    <source>
        <dbReference type="Proteomes" id="UP001595665"/>
    </source>
</evidence>
<evidence type="ECO:0000256" key="2">
    <source>
        <dbReference type="HAMAP-Rule" id="MF_01875"/>
    </source>
</evidence>
<feature type="domain" description="Ku" evidence="4">
    <location>
        <begin position="53"/>
        <end position="183"/>
    </location>
</feature>
<keyword evidence="2" id="KW-0234">DNA repair</keyword>
<reference evidence="6" key="1">
    <citation type="journal article" date="2019" name="Int. J. Syst. Evol. Microbiol.">
        <title>The Global Catalogue of Microorganisms (GCM) 10K type strain sequencing project: providing services to taxonomists for standard genome sequencing and annotation.</title>
        <authorList>
            <consortium name="The Broad Institute Genomics Platform"/>
            <consortium name="The Broad Institute Genome Sequencing Center for Infectious Disease"/>
            <person name="Wu L."/>
            <person name="Ma J."/>
        </authorList>
    </citation>
    <scope>NUCLEOTIDE SEQUENCE [LARGE SCALE GENOMIC DNA]</scope>
    <source>
        <strain evidence="6">CCM 7480</strain>
    </source>
</reference>
<dbReference type="InterPro" id="IPR009187">
    <property type="entry name" value="Prok_Ku"/>
</dbReference>
<dbReference type="SUPFAM" id="SSF100939">
    <property type="entry name" value="SPOC domain-like"/>
    <property type="match status" value="1"/>
</dbReference>
<comment type="caution">
    <text evidence="5">The sequence shown here is derived from an EMBL/GenBank/DDBJ whole genome shotgun (WGS) entry which is preliminary data.</text>
</comment>
<dbReference type="EMBL" id="JBHRVV010000001">
    <property type="protein sequence ID" value="MFC3457373.1"/>
    <property type="molecule type" value="Genomic_DNA"/>
</dbReference>
<comment type="function">
    <text evidence="2">With LigD forms a non-homologous end joining (NHEJ) DNA repair enzyme, which repairs dsDNA breaks with reduced fidelity. Binds linear dsDNA with 5'- and 3'- overhangs but not closed circular dsDNA nor ssDNA. Recruits and stimulates the ligase activity of LigD.</text>
</comment>
<keyword evidence="1 2" id="KW-0238">DNA-binding</keyword>
<dbReference type="Proteomes" id="UP001595665">
    <property type="component" value="Unassembled WGS sequence"/>
</dbReference>